<dbReference type="EMBL" id="MNCJ02000328">
    <property type="protein sequence ID" value="KAF5774728.1"/>
    <property type="molecule type" value="Genomic_DNA"/>
</dbReference>
<name>A0A9K3EKL3_HELAN</name>
<reference evidence="1" key="2">
    <citation type="submission" date="2020-06" db="EMBL/GenBank/DDBJ databases">
        <title>Helianthus annuus Genome sequencing and assembly Release 2.</title>
        <authorList>
            <person name="Gouzy J."/>
            <person name="Langlade N."/>
            <person name="Munos S."/>
        </authorList>
    </citation>
    <scope>NUCLEOTIDE SEQUENCE</scope>
    <source>
        <tissue evidence="1">Leaves</tissue>
    </source>
</reference>
<evidence type="ECO:0000313" key="2">
    <source>
        <dbReference type="Proteomes" id="UP000215914"/>
    </source>
</evidence>
<proteinExistence type="predicted"/>
<reference evidence="1" key="1">
    <citation type="journal article" date="2017" name="Nature">
        <title>The sunflower genome provides insights into oil metabolism, flowering and Asterid evolution.</title>
        <authorList>
            <person name="Badouin H."/>
            <person name="Gouzy J."/>
            <person name="Grassa C.J."/>
            <person name="Murat F."/>
            <person name="Staton S.E."/>
            <person name="Cottret L."/>
            <person name="Lelandais-Briere C."/>
            <person name="Owens G.L."/>
            <person name="Carrere S."/>
            <person name="Mayjonade B."/>
            <person name="Legrand L."/>
            <person name="Gill N."/>
            <person name="Kane N.C."/>
            <person name="Bowers J.E."/>
            <person name="Hubner S."/>
            <person name="Bellec A."/>
            <person name="Berard A."/>
            <person name="Berges H."/>
            <person name="Blanchet N."/>
            <person name="Boniface M.C."/>
            <person name="Brunel D."/>
            <person name="Catrice O."/>
            <person name="Chaidir N."/>
            <person name="Claudel C."/>
            <person name="Donnadieu C."/>
            <person name="Faraut T."/>
            <person name="Fievet G."/>
            <person name="Helmstetter N."/>
            <person name="King M."/>
            <person name="Knapp S.J."/>
            <person name="Lai Z."/>
            <person name="Le Paslier M.C."/>
            <person name="Lippi Y."/>
            <person name="Lorenzon L."/>
            <person name="Mandel J.R."/>
            <person name="Marage G."/>
            <person name="Marchand G."/>
            <person name="Marquand E."/>
            <person name="Bret-Mestries E."/>
            <person name="Morien E."/>
            <person name="Nambeesan S."/>
            <person name="Nguyen T."/>
            <person name="Pegot-Espagnet P."/>
            <person name="Pouilly N."/>
            <person name="Raftis F."/>
            <person name="Sallet E."/>
            <person name="Schiex T."/>
            <person name="Thomas J."/>
            <person name="Vandecasteele C."/>
            <person name="Vares D."/>
            <person name="Vear F."/>
            <person name="Vautrin S."/>
            <person name="Crespi M."/>
            <person name="Mangin B."/>
            <person name="Burke J.M."/>
            <person name="Salse J."/>
            <person name="Munos S."/>
            <person name="Vincourt P."/>
            <person name="Rieseberg L.H."/>
            <person name="Langlade N.B."/>
        </authorList>
    </citation>
    <scope>NUCLEOTIDE SEQUENCE</scope>
    <source>
        <tissue evidence="1">Leaves</tissue>
    </source>
</reference>
<evidence type="ECO:0000313" key="1">
    <source>
        <dbReference type="EMBL" id="KAF5774728.1"/>
    </source>
</evidence>
<dbReference type="Proteomes" id="UP000215914">
    <property type="component" value="Unassembled WGS sequence"/>
</dbReference>
<sequence>MLTYDILLRTHSYFQIHVYLDSYITSTSYVDHATISIIAGAHGIIVIGV</sequence>
<organism evidence="1 2">
    <name type="scientific">Helianthus annuus</name>
    <name type="common">Common sunflower</name>
    <dbReference type="NCBI Taxonomy" id="4232"/>
    <lineage>
        <taxon>Eukaryota</taxon>
        <taxon>Viridiplantae</taxon>
        <taxon>Streptophyta</taxon>
        <taxon>Embryophyta</taxon>
        <taxon>Tracheophyta</taxon>
        <taxon>Spermatophyta</taxon>
        <taxon>Magnoliopsida</taxon>
        <taxon>eudicotyledons</taxon>
        <taxon>Gunneridae</taxon>
        <taxon>Pentapetalae</taxon>
        <taxon>asterids</taxon>
        <taxon>campanulids</taxon>
        <taxon>Asterales</taxon>
        <taxon>Asteraceae</taxon>
        <taxon>Asteroideae</taxon>
        <taxon>Heliantheae alliance</taxon>
        <taxon>Heliantheae</taxon>
        <taxon>Helianthus</taxon>
    </lineage>
</organism>
<keyword evidence="2" id="KW-1185">Reference proteome</keyword>
<comment type="caution">
    <text evidence="1">The sequence shown here is derived from an EMBL/GenBank/DDBJ whole genome shotgun (WGS) entry which is preliminary data.</text>
</comment>
<protein>
    <submittedName>
        <fullName evidence="1">Uncharacterized protein</fullName>
    </submittedName>
</protein>
<accession>A0A9K3EKL3</accession>
<dbReference type="Gramene" id="mRNA:HanXRQr2_Chr13g0603991">
    <property type="protein sequence ID" value="CDS:HanXRQr2_Chr13g0603991.1"/>
    <property type="gene ID" value="HanXRQr2_Chr13g0603991"/>
</dbReference>
<gene>
    <name evidence="1" type="ORF">HanXRQr2_Chr13g0603991</name>
</gene>
<dbReference type="AlphaFoldDB" id="A0A9K3EKL3"/>